<dbReference type="GO" id="GO:0003899">
    <property type="term" value="F:DNA-directed RNA polymerase activity"/>
    <property type="evidence" value="ECO:0007669"/>
    <property type="project" value="InterPro"/>
</dbReference>
<feature type="domain" description="Zinc finger CHC2-type" evidence="1">
    <location>
        <begin position="47"/>
        <end position="98"/>
    </location>
</feature>
<dbReference type="AlphaFoldDB" id="A0A8I1SYJ6"/>
<sequence length="106" mass="11855">MSAAPRRRTAALLRPHFDRDRLPDPERYYTAELGALRGRGIWRDAECCFHKDTRPSLRVNVETGAFRCMACGASGGDVLAFQMQRYGQTFPDAAKTLGAWIGGRHV</sequence>
<dbReference type="RefSeq" id="WP_276732873.1">
    <property type="nucleotide sequence ID" value="NZ_JAFKMR010000039.1"/>
</dbReference>
<dbReference type="GO" id="GO:0003677">
    <property type="term" value="F:DNA binding"/>
    <property type="evidence" value="ECO:0007669"/>
    <property type="project" value="InterPro"/>
</dbReference>
<evidence type="ECO:0000313" key="3">
    <source>
        <dbReference type="Proteomes" id="UP000664800"/>
    </source>
</evidence>
<accession>A0A8I1SYJ6</accession>
<name>A0A8I1SYJ6_THIA3</name>
<dbReference type="Gene3D" id="3.90.580.10">
    <property type="entry name" value="Zinc finger, CHC2-type domain"/>
    <property type="match status" value="1"/>
</dbReference>
<evidence type="ECO:0000259" key="1">
    <source>
        <dbReference type="SMART" id="SM00400"/>
    </source>
</evidence>
<dbReference type="SUPFAM" id="SSF57783">
    <property type="entry name" value="Zinc beta-ribbon"/>
    <property type="match status" value="1"/>
</dbReference>
<proteinExistence type="predicted"/>
<gene>
    <name evidence="2" type="ORF">J0I24_15705</name>
</gene>
<dbReference type="Proteomes" id="UP000664800">
    <property type="component" value="Unassembled WGS sequence"/>
</dbReference>
<protein>
    <recommendedName>
        <fullName evidence="1">Zinc finger CHC2-type domain-containing protein</fullName>
    </recommendedName>
</protein>
<dbReference type="InterPro" id="IPR036977">
    <property type="entry name" value="DNA_primase_Znf_CHC2"/>
</dbReference>
<comment type="caution">
    <text evidence="2">The sequence shown here is derived from an EMBL/GenBank/DDBJ whole genome shotgun (WGS) entry which is preliminary data.</text>
</comment>
<evidence type="ECO:0000313" key="2">
    <source>
        <dbReference type="EMBL" id="MBN8745719.1"/>
    </source>
</evidence>
<dbReference type="SMART" id="SM00400">
    <property type="entry name" value="ZnF_CHCC"/>
    <property type="match status" value="1"/>
</dbReference>
<dbReference type="GO" id="GO:0006260">
    <property type="term" value="P:DNA replication"/>
    <property type="evidence" value="ECO:0007669"/>
    <property type="project" value="InterPro"/>
</dbReference>
<reference evidence="2" key="1">
    <citation type="submission" date="2021-02" db="EMBL/GenBank/DDBJ databases">
        <title>Thiocyanate and organic carbon inputs drive convergent selection for specific autotrophic Afipia and Thiobacillus strains within complex microbiomes.</title>
        <authorList>
            <person name="Huddy R.J."/>
            <person name="Sachdeva R."/>
            <person name="Kadzinga F."/>
            <person name="Kantor R.S."/>
            <person name="Harrison S.T.L."/>
            <person name="Banfield J.F."/>
        </authorList>
    </citation>
    <scope>NUCLEOTIDE SEQUENCE</scope>
    <source>
        <strain evidence="2">SCN18_13_7_16_R3_B_64_19</strain>
    </source>
</reference>
<organism evidence="2 3">
    <name type="scientific">Thiomonas arsenitoxydans (strain DSM 22701 / CIP 110005 / 3As)</name>
    <dbReference type="NCBI Taxonomy" id="426114"/>
    <lineage>
        <taxon>Bacteria</taxon>
        <taxon>Pseudomonadati</taxon>
        <taxon>Pseudomonadota</taxon>
        <taxon>Betaproteobacteria</taxon>
        <taxon>Burkholderiales</taxon>
        <taxon>Thiomonas</taxon>
    </lineage>
</organism>
<dbReference type="Pfam" id="PF01807">
    <property type="entry name" value="Zn_ribbon_DnaG"/>
    <property type="match status" value="1"/>
</dbReference>
<dbReference type="EMBL" id="JAFKMR010000039">
    <property type="protein sequence ID" value="MBN8745719.1"/>
    <property type="molecule type" value="Genomic_DNA"/>
</dbReference>
<dbReference type="GO" id="GO:0008270">
    <property type="term" value="F:zinc ion binding"/>
    <property type="evidence" value="ECO:0007669"/>
    <property type="project" value="InterPro"/>
</dbReference>
<dbReference type="InterPro" id="IPR002694">
    <property type="entry name" value="Znf_CHC2"/>
</dbReference>